<organism evidence="9 10">
    <name type="scientific">Aquipseudomonas ullengensis</name>
    <dbReference type="NCBI Taxonomy" id="2759166"/>
    <lineage>
        <taxon>Bacteria</taxon>
        <taxon>Pseudomonadati</taxon>
        <taxon>Pseudomonadota</taxon>
        <taxon>Gammaproteobacteria</taxon>
        <taxon>Pseudomonadales</taxon>
        <taxon>Pseudomonadaceae</taxon>
        <taxon>Aquipseudomonas</taxon>
    </lineage>
</organism>
<feature type="domain" description="Outer membrane lipoprotein BamD-like" evidence="8">
    <location>
        <begin position="29"/>
        <end position="232"/>
    </location>
</feature>
<gene>
    <name evidence="6" type="primary">bamD</name>
    <name evidence="9" type="ORF">H3H51_10330</name>
</gene>
<dbReference type="HAMAP" id="MF_00922">
    <property type="entry name" value="OM_assembly_BamD"/>
    <property type="match status" value="1"/>
</dbReference>
<dbReference type="NCBIfam" id="TIGR03302">
    <property type="entry name" value="OM_YfiO"/>
    <property type="match status" value="1"/>
</dbReference>
<evidence type="ECO:0000256" key="2">
    <source>
        <dbReference type="ARBA" id="ARBA00023136"/>
    </source>
</evidence>
<dbReference type="CDD" id="cd15830">
    <property type="entry name" value="BamD"/>
    <property type="match status" value="1"/>
</dbReference>
<keyword evidence="5 6" id="KW-0449">Lipoprotein</keyword>
<evidence type="ECO:0000313" key="10">
    <source>
        <dbReference type="Proteomes" id="UP000542720"/>
    </source>
</evidence>
<comment type="function">
    <text evidence="6">Part of the outer membrane protein assembly complex, which is involved in assembly and insertion of beta-barrel proteins into the outer membrane.</text>
</comment>
<dbReference type="GO" id="GO:1990063">
    <property type="term" value="C:Bam protein complex"/>
    <property type="evidence" value="ECO:0007669"/>
    <property type="project" value="TreeGrafter"/>
</dbReference>
<dbReference type="RefSeq" id="WP_183088963.1">
    <property type="nucleotide sequence ID" value="NZ_JACJUD010000003.1"/>
</dbReference>
<dbReference type="PANTHER" id="PTHR37423">
    <property type="entry name" value="SOLUBLE LYTIC MUREIN TRANSGLYCOSYLASE-RELATED"/>
    <property type="match status" value="1"/>
</dbReference>
<keyword evidence="10" id="KW-1185">Reference proteome</keyword>
<dbReference type="Proteomes" id="UP000542720">
    <property type="component" value="Unassembled WGS sequence"/>
</dbReference>
<dbReference type="GO" id="GO:0051205">
    <property type="term" value="P:protein insertion into membrane"/>
    <property type="evidence" value="ECO:0007669"/>
    <property type="project" value="UniProtKB-UniRule"/>
</dbReference>
<accession>A0A7W4LLK8</accession>
<dbReference type="GO" id="GO:0043165">
    <property type="term" value="P:Gram-negative-bacterium-type cell outer membrane assembly"/>
    <property type="evidence" value="ECO:0007669"/>
    <property type="project" value="UniProtKB-UniRule"/>
</dbReference>
<dbReference type="PROSITE" id="PS51257">
    <property type="entry name" value="PROKAR_LIPOPROTEIN"/>
    <property type="match status" value="1"/>
</dbReference>
<comment type="subunit">
    <text evidence="6">Part of the Bam complex.</text>
</comment>
<keyword evidence="1 6" id="KW-0732">Signal</keyword>
<feature type="region of interest" description="Disordered" evidence="7">
    <location>
        <begin position="300"/>
        <end position="331"/>
    </location>
</feature>
<dbReference type="PANTHER" id="PTHR37423:SF1">
    <property type="entry name" value="OUTER MEMBRANE PROTEIN ASSEMBLY FACTOR BAMD"/>
    <property type="match status" value="1"/>
</dbReference>
<dbReference type="Gene3D" id="1.25.40.10">
    <property type="entry name" value="Tetratricopeptide repeat domain"/>
    <property type="match status" value="1"/>
</dbReference>
<evidence type="ECO:0000256" key="5">
    <source>
        <dbReference type="ARBA" id="ARBA00023288"/>
    </source>
</evidence>
<dbReference type="InterPro" id="IPR039565">
    <property type="entry name" value="BamD-like"/>
</dbReference>
<dbReference type="AlphaFoldDB" id="A0A7W4LLK8"/>
<evidence type="ECO:0000256" key="1">
    <source>
        <dbReference type="ARBA" id="ARBA00022729"/>
    </source>
</evidence>
<keyword evidence="4 6" id="KW-0998">Cell outer membrane</keyword>
<name>A0A7W4LLK8_9GAMM</name>
<dbReference type="InterPro" id="IPR011990">
    <property type="entry name" value="TPR-like_helical_dom_sf"/>
</dbReference>
<protein>
    <recommendedName>
        <fullName evidence="6">Outer membrane protein assembly factor BamD</fullName>
    </recommendedName>
</protein>
<evidence type="ECO:0000259" key="8">
    <source>
        <dbReference type="Pfam" id="PF13525"/>
    </source>
</evidence>
<dbReference type="InterPro" id="IPR017689">
    <property type="entry name" value="BamD"/>
</dbReference>
<evidence type="ECO:0000313" key="9">
    <source>
        <dbReference type="EMBL" id="MBB2495416.1"/>
    </source>
</evidence>
<sequence>MQVKHLLLIAILSLTAACSSKPEVDENLSETELYQQAQEDLNDSSYNNAVAKLKALESRYPFGRYAEQAQLELIYAYYKNAEPEAAKSAAERFIRLHPQHANADYAYYVKGLASFDQDRGLLARFLPLDMTKRDPGAARDSFNEFAQLTSRYPNSRYAPDAKARMVYLRNLLAAYEIHVAHYYLTRQAYVAAANRGRYVVENFQETPAVGDGLAVMTEAYQRLEMNDLAATSLETLKFNYPDHPSLVDGNFVPLEEEADNRSWLAKATLGLIESDAPLPPGETRASQDVIKQYEDAQEQIPDELQPEYQNEAKEQAQEEQQEAEGNNDDRSWFSYMTFGVFD</sequence>
<dbReference type="Pfam" id="PF13525">
    <property type="entry name" value="YfiO"/>
    <property type="match status" value="1"/>
</dbReference>
<evidence type="ECO:0000256" key="7">
    <source>
        <dbReference type="SAM" id="MobiDB-lite"/>
    </source>
</evidence>
<proteinExistence type="inferred from homology"/>
<feature type="compositionally biased region" description="Acidic residues" evidence="7">
    <location>
        <begin position="317"/>
        <end position="326"/>
    </location>
</feature>
<dbReference type="FunFam" id="1.25.40.10:FF:000419">
    <property type="entry name" value="Outer membrane protein assembly factor BamD"/>
    <property type="match status" value="1"/>
</dbReference>
<comment type="subcellular location">
    <subcellularLocation>
        <location evidence="6">Cell outer membrane</location>
        <topology evidence="6">Lipid-anchor</topology>
    </subcellularLocation>
</comment>
<dbReference type="SUPFAM" id="SSF48452">
    <property type="entry name" value="TPR-like"/>
    <property type="match status" value="1"/>
</dbReference>
<keyword evidence="3 6" id="KW-0564">Palmitate</keyword>
<dbReference type="EMBL" id="JACJUD010000003">
    <property type="protein sequence ID" value="MBB2495416.1"/>
    <property type="molecule type" value="Genomic_DNA"/>
</dbReference>
<comment type="similarity">
    <text evidence="6">Belongs to the BamD family.</text>
</comment>
<keyword evidence="2 6" id="KW-0472">Membrane</keyword>
<evidence type="ECO:0000256" key="3">
    <source>
        <dbReference type="ARBA" id="ARBA00023139"/>
    </source>
</evidence>
<evidence type="ECO:0000256" key="6">
    <source>
        <dbReference type="HAMAP-Rule" id="MF_00922"/>
    </source>
</evidence>
<evidence type="ECO:0000256" key="4">
    <source>
        <dbReference type="ARBA" id="ARBA00023237"/>
    </source>
</evidence>
<comment type="caution">
    <text evidence="9">The sequence shown here is derived from an EMBL/GenBank/DDBJ whole genome shotgun (WGS) entry which is preliminary data.</text>
</comment>
<reference evidence="9 10" key="1">
    <citation type="submission" date="2020-08" db="EMBL/GenBank/DDBJ databases">
        <authorList>
            <person name="Kim C.M."/>
        </authorList>
    </citation>
    <scope>NUCLEOTIDE SEQUENCE [LARGE SCALE GENOMIC DNA]</scope>
    <source>
        <strain evidence="9 10">UL070</strain>
    </source>
</reference>